<evidence type="ECO:0000256" key="8">
    <source>
        <dbReference type="ARBA" id="ARBA00023136"/>
    </source>
</evidence>
<comment type="similarity">
    <text evidence="2">Belongs to the monovalent cation:proton antiporter 2 (CPA2) transporter (TC 2.A.37) family.</text>
</comment>
<accession>A0ABP6QCQ9</accession>
<reference evidence="12" key="1">
    <citation type="journal article" date="2019" name="Int. J. Syst. Evol. Microbiol.">
        <title>The Global Catalogue of Microorganisms (GCM) 10K type strain sequencing project: providing services to taxonomists for standard genome sequencing and annotation.</title>
        <authorList>
            <consortium name="The Broad Institute Genomics Platform"/>
            <consortium name="The Broad Institute Genome Sequencing Center for Infectious Disease"/>
            <person name="Wu L."/>
            <person name="Ma J."/>
        </authorList>
    </citation>
    <scope>NUCLEOTIDE SEQUENCE [LARGE SCALE GENOMIC DNA]</scope>
    <source>
        <strain evidence="12">JCM 9377</strain>
    </source>
</reference>
<feature type="transmembrane region" description="Helical" evidence="9">
    <location>
        <begin position="241"/>
        <end position="259"/>
    </location>
</feature>
<dbReference type="Pfam" id="PF00999">
    <property type="entry name" value="Na_H_Exchanger"/>
    <property type="match status" value="1"/>
</dbReference>
<protein>
    <submittedName>
        <fullName evidence="11">Cation:proton antiporter</fullName>
    </submittedName>
</protein>
<evidence type="ECO:0000259" key="10">
    <source>
        <dbReference type="Pfam" id="PF00999"/>
    </source>
</evidence>
<evidence type="ECO:0000256" key="4">
    <source>
        <dbReference type="ARBA" id="ARBA00022449"/>
    </source>
</evidence>
<feature type="transmembrane region" description="Helical" evidence="9">
    <location>
        <begin position="301"/>
        <end position="320"/>
    </location>
</feature>
<keyword evidence="8 9" id="KW-0472">Membrane</keyword>
<keyword evidence="12" id="KW-1185">Reference proteome</keyword>
<organism evidence="11 12">
    <name type="scientific">Actinocorallia longicatena</name>
    <dbReference type="NCBI Taxonomy" id="111803"/>
    <lineage>
        <taxon>Bacteria</taxon>
        <taxon>Bacillati</taxon>
        <taxon>Actinomycetota</taxon>
        <taxon>Actinomycetes</taxon>
        <taxon>Streptosporangiales</taxon>
        <taxon>Thermomonosporaceae</taxon>
        <taxon>Actinocorallia</taxon>
    </lineage>
</organism>
<keyword evidence="4" id="KW-0050">Antiport</keyword>
<feature type="transmembrane region" description="Helical" evidence="9">
    <location>
        <begin position="363"/>
        <end position="382"/>
    </location>
</feature>
<feature type="transmembrane region" description="Helical" evidence="9">
    <location>
        <begin position="63"/>
        <end position="82"/>
    </location>
</feature>
<name>A0ABP6QCQ9_9ACTN</name>
<dbReference type="InterPro" id="IPR038770">
    <property type="entry name" value="Na+/solute_symporter_sf"/>
</dbReference>
<dbReference type="PANTHER" id="PTHR43562">
    <property type="entry name" value="NAPA-TYPE SODIUM/HYDROGEN ANTIPORTER"/>
    <property type="match status" value="1"/>
</dbReference>
<feature type="transmembrane region" description="Helical" evidence="9">
    <location>
        <begin position="37"/>
        <end position="57"/>
    </location>
</feature>
<evidence type="ECO:0000256" key="6">
    <source>
        <dbReference type="ARBA" id="ARBA00022989"/>
    </source>
</evidence>
<keyword evidence="7" id="KW-0406">Ion transport</keyword>
<keyword evidence="3" id="KW-0813">Transport</keyword>
<evidence type="ECO:0000256" key="2">
    <source>
        <dbReference type="ARBA" id="ARBA00005551"/>
    </source>
</evidence>
<dbReference type="Proteomes" id="UP001501237">
    <property type="component" value="Unassembled WGS sequence"/>
</dbReference>
<feature type="transmembrane region" description="Helical" evidence="9">
    <location>
        <begin position="271"/>
        <end position="289"/>
    </location>
</feature>
<evidence type="ECO:0000256" key="3">
    <source>
        <dbReference type="ARBA" id="ARBA00022448"/>
    </source>
</evidence>
<feature type="transmembrane region" description="Helical" evidence="9">
    <location>
        <begin position="149"/>
        <end position="170"/>
    </location>
</feature>
<dbReference type="InterPro" id="IPR006153">
    <property type="entry name" value="Cation/H_exchanger_TM"/>
</dbReference>
<feature type="transmembrane region" description="Helical" evidence="9">
    <location>
        <begin position="6"/>
        <end position="25"/>
    </location>
</feature>
<dbReference type="EMBL" id="BAAAUV010000011">
    <property type="protein sequence ID" value="GAA3220169.1"/>
    <property type="molecule type" value="Genomic_DNA"/>
</dbReference>
<comment type="subcellular location">
    <subcellularLocation>
        <location evidence="1">Membrane</location>
        <topology evidence="1">Multi-pass membrane protein</topology>
    </subcellularLocation>
</comment>
<evidence type="ECO:0000313" key="12">
    <source>
        <dbReference type="Proteomes" id="UP001501237"/>
    </source>
</evidence>
<dbReference type="PANTHER" id="PTHR43562:SF1">
    <property type="entry name" value="NA(+)_H(+) ANTIPORTER YJBQ-RELATED"/>
    <property type="match status" value="1"/>
</dbReference>
<evidence type="ECO:0000256" key="9">
    <source>
        <dbReference type="SAM" id="Phobius"/>
    </source>
</evidence>
<feature type="transmembrane region" description="Helical" evidence="9">
    <location>
        <begin position="332"/>
        <end position="351"/>
    </location>
</feature>
<sequence>MGMTDPVLGTFVAITAAAALAPLLADGVQRWIRIPSVVLEILLGILIGPALLGWAAQGTVVDAISDFGLAMLMFLAGYEIDFQRVKGSPLKRAVQGWAVSLALGLGAGLLLRGATFSGLVVGLALTTTALGTTLPMVRDAGLLPTGFGARVLAVGALGEFGPILAVAILLTDDHPVRTIVLIVLFAVIALLGAWAAMRPRPPKISRMIVETLGTSAQLAVRLVMLLVVVMLWIADAFGLDVLLGAFSAGIIIRLAISAAGEEVVETIESKLDGIGYGFLIPFFFVMSGVKFDLEALIDEPVTLLTIPVVLVLFLLVRGAPTHLLNRDDPRRVPLALFASSALPLVVVITGIGVDSGDLKPSIAAAMIAAGMLSVLIYPLIALKRLRVASDG</sequence>
<comment type="caution">
    <text evidence="11">The sequence shown here is derived from an EMBL/GenBank/DDBJ whole genome shotgun (WGS) entry which is preliminary data.</text>
</comment>
<dbReference type="Gene3D" id="1.20.1530.20">
    <property type="match status" value="1"/>
</dbReference>
<evidence type="ECO:0000313" key="11">
    <source>
        <dbReference type="EMBL" id="GAA3220169.1"/>
    </source>
</evidence>
<keyword evidence="6 9" id="KW-1133">Transmembrane helix</keyword>
<evidence type="ECO:0000256" key="5">
    <source>
        <dbReference type="ARBA" id="ARBA00022692"/>
    </source>
</evidence>
<evidence type="ECO:0000256" key="1">
    <source>
        <dbReference type="ARBA" id="ARBA00004141"/>
    </source>
</evidence>
<feature type="domain" description="Cation/H+ exchanger transmembrane" evidence="10">
    <location>
        <begin position="18"/>
        <end position="378"/>
    </location>
</feature>
<gene>
    <name evidence="11" type="ORF">GCM10010468_44590</name>
</gene>
<evidence type="ECO:0000256" key="7">
    <source>
        <dbReference type="ARBA" id="ARBA00023065"/>
    </source>
</evidence>
<feature type="transmembrane region" description="Helical" evidence="9">
    <location>
        <begin position="218"/>
        <end position="235"/>
    </location>
</feature>
<keyword evidence="5 9" id="KW-0812">Transmembrane</keyword>
<proteinExistence type="inferred from homology"/>
<feature type="transmembrane region" description="Helical" evidence="9">
    <location>
        <begin position="176"/>
        <end position="197"/>
    </location>
</feature>